<proteinExistence type="predicted"/>
<keyword evidence="1" id="KW-0472">Membrane</keyword>
<name>A0A5N6KLR8_MONLA</name>
<dbReference type="AlphaFoldDB" id="A0A5N6KLR8"/>
<evidence type="ECO:0000256" key="1">
    <source>
        <dbReference type="SAM" id="Phobius"/>
    </source>
</evidence>
<comment type="caution">
    <text evidence="2">The sequence shown here is derived from an EMBL/GenBank/DDBJ whole genome shotgun (WGS) entry which is preliminary data.</text>
</comment>
<dbReference type="EMBL" id="VIGI01000001">
    <property type="protein sequence ID" value="KAB8304743.1"/>
    <property type="molecule type" value="Genomic_DNA"/>
</dbReference>
<keyword evidence="1" id="KW-1133">Transmembrane helix</keyword>
<organism evidence="2 3">
    <name type="scientific">Monilinia laxa</name>
    <name type="common">Brown rot fungus</name>
    <name type="synonym">Sclerotinia laxa</name>
    <dbReference type="NCBI Taxonomy" id="61186"/>
    <lineage>
        <taxon>Eukaryota</taxon>
        <taxon>Fungi</taxon>
        <taxon>Dikarya</taxon>
        <taxon>Ascomycota</taxon>
        <taxon>Pezizomycotina</taxon>
        <taxon>Leotiomycetes</taxon>
        <taxon>Helotiales</taxon>
        <taxon>Sclerotiniaceae</taxon>
        <taxon>Monilinia</taxon>
    </lineage>
</organism>
<accession>A0A5N6KLR8</accession>
<feature type="transmembrane region" description="Helical" evidence="1">
    <location>
        <begin position="145"/>
        <end position="170"/>
    </location>
</feature>
<dbReference type="Proteomes" id="UP000326757">
    <property type="component" value="Unassembled WGS sequence"/>
</dbReference>
<gene>
    <name evidence="2" type="ORF">EYC80_004097</name>
</gene>
<evidence type="ECO:0000313" key="3">
    <source>
        <dbReference type="Proteomes" id="UP000326757"/>
    </source>
</evidence>
<keyword evidence="3" id="KW-1185">Reference proteome</keyword>
<evidence type="ECO:0000313" key="2">
    <source>
        <dbReference type="EMBL" id="KAB8304743.1"/>
    </source>
</evidence>
<reference evidence="2 3" key="1">
    <citation type="submission" date="2019-06" db="EMBL/GenBank/DDBJ databases">
        <title>Genome Sequence of the Brown Rot Fungal Pathogen Monilinia laxa.</title>
        <authorList>
            <person name="De Miccolis Angelini R.M."/>
            <person name="Landi L."/>
            <person name="Abate D."/>
            <person name="Pollastro S."/>
            <person name="Romanazzi G."/>
            <person name="Faretra F."/>
        </authorList>
    </citation>
    <scope>NUCLEOTIDE SEQUENCE [LARGE SCALE GENOMIC DNA]</scope>
    <source>
        <strain evidence="2 3">Mlax316</strain>
    </source>
</reference>
<keyword evidence="1" id="KW-0812">Transmembrane</keyword>
<sequence>MWGVCSIKKQDTTLRPMFIGKEHRFFWFRVSISYGALGGLEKLIDPYSICSFSSVFISARRNFFFFSLSLSLSLSLSRRTANDTTSASATCNITGWDIKSGLRCAFLLAIAFQGVRHLYTPHWYIMFCWVWFLPSQSRSNSTHSILKFSFVLFLLGNEASNGLGFLLVFVSSSWVFPRIKCFAGRGFGMAAWDLDGTGWNWTDWSICGSKHDSAGLVLRVDSVSFCLVL</sequence>
<protein>
    <submittedName>
        <fullName evidence="2">Uncharacterized protein</fullName>
    </submittedName>
</protein>
<feature type="transmembrane region" description="Helical" evidence="1">
    <location>
        <begin position="106"/>
        <end position="133"/>
    </location>
</feature>